<gene>
    <name evidence="1" type="ORF">BCAL_1728</name>
</gene>
<dbReference type="OrthoDB" id="3733803at2"/>
<organism evidence="1 2">
    <name type="scientific">Bifidobacterium callitrichos DSM 23973</name>
    <dbReference type="NCBI Taxonomy" id="1437609"/>
    <lineage>
        <taxon>Bacteria</taxon>
        <taxon>Bacillati</taxon>
        <taxon>Actinomycetota</taxon>
        <taxon>Actinomycetes</taxon>
        <taxon>Bifidobacteriales</taxon>
        <taxon>Bifidobacteriaceae</taxon>
        <taxon>Bifidobacterium</taxon>
    </lineage>
</organism>
<dbReference type="STRING" id="1437609.BCAL_1728"/>
<evidence type="ECO:0000313" key="1">
    <source>
        <dbReference type="EMBL" id="KFI50590.1"/>
    </source>
</evidence>
<dbReference type="EMBL" id="JGYS01000028">
    <property type="protein sequence ID" value="KFI50590.1"/>
    <property type="molecule type" value="Genomic_DNA"/>
</dbReference>
<dbReference type="Proteomes" id="UP000029072">
    <property type="component" value="Unassembled WGS sequence"/>
</dbReference>
<sequence length="54" mass="6072">MLIRRYLPRCRTCGVLSKPASADAAYETGRRHGKDKPGHTVGVIPIKVEERKRP</sequence>
<protein>
    <submittedName>
        <fullName evidence="1">Uncharacterized protein</fullName>
    </submittedName>
</protein>
<dbReference type="AlphaFoldDB" id="A0A086ZVP0"/>
<evidence type="ECO:0000313" key="2">
    <source>
        <dbReference type="Proteomes" id="UP000029072"/>
    </source>
</evidence>
<dbReference type="RefSeq" id="WP_156101986.1">
    <property type="nucleotide sequence ID" value="NZ_JDUV01000008.1"/>
</dbReference>
<dbReference type="eggNOG" id="ENOG503260B">
    <property type="taxonomic scope" value="Bacteria"/>
</dbReference>
<name>A0A086ZVP0_9BIFI</name>
<comment type="caution">
    <text evidence="1">The sequence shown here is derived from an EMBL/GenBank/DDBJ whole genome shotgun (WGS) entry which is preliminary data.</text>
</comment>
<reference evidence="1 2" key="1">
    <citation type="submission" date="2014-03" db="EMBL/GenBank/DDBJ databases">
        <title>Genomics of Bifidobacteria.</title>
        <authorList>
            <person name="Ventura M."/>
            <person name="Milani C."/>
            <person name="Lugli G.A."/>
        </authorList>
    </citation>
    <scope>NUCLEOTIDE SEQUENCE [LARGE SCALE GENOMIC DNA]</scope>
    <source>
        <strain evidence="1 2">DSM 23973</strain>
    </source>
</reference>
<accession>A0A086ZVP0</accession>
<proteinExistence type="predicted"/>